<evidence type="ECO:0000313" key="1">
    <source>
        <dbReference type="EMBL" id="OQE94178.1"/>
    </source>
</evidence>
<reference evidence="2" key="1">
    <citation type="journal article" date="2017" name="Nat. Microbiol.">
        <title>Global analysis of biosynthetic gene clusters reveals vast potential of secondary metabolite production in Penicillium species.</title>
        <authorList>
            <person name="Nielsen J.C."/>
            <person name="Grijseels S."/>
            <person name="Prigent S."/>
            <person name="Ji B."/>
            <person name="Dainat J."/>
            <person name="Nielsen K.F."/>
            <person name="Frisvad J.C."/>
            <person name="Workman M."/>
            <person name="Nielsen J."/>
        </authorList>
    </citation>
    <scope>NUCLEOTIDE SEQUENCE [LARGE SCALE GENOMIC DNA]</scope>
    <source>
        <strain evidence="2">IBT 13039</strain>
    </source>
</reference>
<proteinExistence type="predicted"/>
<keyword evidence="2" id="KW-1185">Reference proteome</keyword>
<gene>
    <name evidence="1" type="ORF">PENNAL_c0004G10355</name>
</gene>
<accession>A0A1V6Z3Q6</accession>
<dbReference type="AlphaFoldDB" id="A0A1V6Z3Q6"/>
<dbReference type="OMA" id="WTCGTLG"/>
<organism evidence="1 2">
    <name type="scientific">Penicillium nalgiovense</name>
    <dbReference type="NCBI Taxonomy" id="60175"/>
    <lineage>
        <taxon>Eukaryota</taxon>
        <taxon>Fungi</taxon>
        <taxon>Dikarya</taxon>
        <taxon>Ascomycota</taxon>
        <taxon>Pezizomycotina</taxon>
        <taxon>Eurotiomycetes</taxon>
        <taxon>Eurotiomycetidae</taxon>
        <taxon>Eurotiales</taxon>
        <taxon>Aspergillaceae</taxon>
        <taxon>Penicillium</taxon>
    </lineage>
</organism>
<dbReference type="STRING" id="60175.A0A1V6Z3Q6"/>
<name>A0A1V6Z3Q6_PENNA</name>
<evidence type="ECO:0000313" key="2">
    <source>
        <dbReference type="Proteomes" id="UP000191691"/>
    </source>
</evidence>
<sequence>MSPTLLQAAAASFVLLSVGHTIKGREWTADPRFKTIKGTNPWTCGTLGWYQGSGFLLLTGLLHWQWSRDPTLLQDPVNKAMAGIVNLLLWASSVWYAKYGIKDTSIVLGISAALQAFGVGKACL</sequence>
<protein>
    <submittedName>
        <fullName evidence="1">Uncharacterized protein</fullName>
    </submittedName>
</protein>
<dbReference type="EMBL" id="MOOB01000004">
    <property type="protein sequence ID" value="OQE94178.1"/>
    <property type="molecule type" value="Genomic_DNA"/>
</dbReference>
<dbReference type="Proteomes" id="UP000191691">
    <property type="component" value="Unassembled WGS sequence"/>
</dbReference>
<comment type="caution">
    <text evidence="1">The sequence shown here is derived from an EMBL/GenBank/DDBJ whole genome shotgun (WGS) entry which is preliminary data.</text>
</comment>